<reference evidence="3 5" key="2">
    <citation type="submission" date="2018-06" db="EMBL/GenBank/DDBJ databases">
        <authorList>
            <consortium name="Pathogen Informatics"/>
            <person name="Doyle S."/>
        </authorList>
    </citation>
    <scope>NUCLEOTIDE SEQUENCE [LARGE SCALE GENOMIC DNA]</scope>
    <source>
        <strain evidence="3 5">NCTC11401</strain>
    </source>
</reference>
<sequence length="425" mass="49578">MNLAKIFQYIKNNLNNRLKTPYVSNSYTEIAKEELLAGIRIALQNAEKVLTTDQIIDVFNAMNPAKRANMKFPIRKGSVAFLTDNSNISEQGILELLEWAEINRSGYGPRFELVNGYSSPRHFKTVQEMRDSFKCQSNSDMAKVLFNQLKNEKYRLRYIPPFDSINPFIDSVRLSENELSELTEMQDILAKYEDFDLVWPKFEQLIAEFNQIQSPSLVDIARFIKSMILLHPFPDGNGRTFTLGILNQLLLKNKLGICLDLDPRITLLSCEEIAVRIKTNLIKLEQFELEKSFDPNNAEQKLDLLKDNFNSQDFERRLLGARETKNQKEWQVLKKSLVNYVKESESLSDFLARVEQLKKPLQLHFNVTTNPQGEVIYGSAMYRFFHYFDPYKFPNSWETLRKFGQDTYDIDINEQYEPKKALQLV</sequence>
<evidence type="ECO:0000313" key="4">
    <source>
        <dbReference type="Proteomes" id="UP000186808"/>
    </source>
</evidence>
<dbReference type="Proteomes" id="UP000186808">
    <property type="component" value="Unassembled WGS sequence"/>
</dbReference>
<evidence type="ECO:0000313" key="3">
    <source>
        <dbReference type="EMBL" id="STO24004.1"/>
    </source>
</evidence>
<dbReference type="Proteomes" id="UP000254374">
    <property type="component" value="Unassembled WGS sequence"/>
</dbReference>
<evidence type="ECO:0000259" key="1">
    <source>
        <dbReference type="PROSITE" id="PS51459"/>
    </source>
</evidence>
<dbReference type="OrthoDB" id="9814400at2"/>
<dbReference type="EMBL" id="FTNL01000009">
    <property type="protein sequence ID" value="SIR27992.1"/>
    <property type="molecule type" value="Genomic_DNA"/>
</dbReference>
<protein>
    <submittedName>
        <fullName evidence="2">Fic/DOC family protein</fullName>
    </submittedName>
</protein>
<dbReference type="AlphaFoldDB" id="A0A377GHC6"/>
<dbReference type="PROSITE" id="PS51459">
    <property type="entry name" value="FIDO"/>
    <property type="match status" value="1"/>
</dbReference>
<dbReference type="InterPro" id="IPR003812">
    <property type="entry name" value="Fido"/>
</dbReference>
<evidence type="ECO:0000313" key="2">
    <source>
        <dbReference type="EMBL" id="SIR27992.1"/>
    </source>
</evidence>
<organism evidence="3 5">
    <name type="scientific">Fluoribacter gormanii</name>
    <dbReference type="NCBI Taxonomy" id="464"/>
    <lineage>
        <taxon>Bacteria</taxon>
        <taxon>Pseudomonadati</taxon>
        <taxon>Pseudomonadota</taxon>
        <taxon>Gammaproteobacteria</taxon>
        <taxon>Legionellales</taxon>
        <taxon>Legionellaceae</taxon>
        <taxon>Fluoribacter</taxon>
    </lineage>
</organism>
<proteinExistence type="predicted"/>
<dbReference type="InterPro" id="IPR036597">
    <property type="entry name" value="Fido-like_dom_sf"/>
</dbReference>
<accession>A0A377GHC6</accession>
<gene>
    <name evidence="3" type="ORF">NCTC11401_00810</name>
    <name evidence="2" type="ORF">SAMN05421777_10974</name>
</gene>
<dbReference type="Gene3D" id="1.10.3290.10">
    <property type="entry name" value="Fido-like domain"/>
    <property type="match status" value="1"/>
</dbReference>
<dbReference type="EMBL" id="UGGV01000001">
    <property type="protein sequence ID" value="STO24004.1"/>
    <property type="molecule type" value="Genomic_DNA"/>
</dbReference>
<keyword evidence="4" id="KW-1185">Reference proteome</keyword>
<reference evidence="2 4" key="1">
    <citation type="submission" date="2017-01" db="EMBL/GenBank/DDBJ databases">
        <authorList>
            <person name="Varghese N."/>
            <person name="Submissions S."/>
        </authorList>
    </citation>
    <scope>NUCLEOTIDE SEQUENCE [LARGE SCALE GENOMIC DNA]</scope>
    <source>
        <strain evidence="2 4">ATCC 33342</strain>
    </source>
</reference>
<name>A0A377GHC6_9GAMM</name>
<dbReference type="SUPFAM" id="SSF140931">
    <property type="entry name" value="Fic-like"/>
    <property type="match status" value="1"/>
</dbReference>
<feature type="domain" description="Fido" evidence="1">
    <location>
        <begin position="146"/>
        <end position="290"/>
    </location>
</feature>
<dbReference type="RefSeq" id="WP_058468518.1">
    <property type="nucleotide sequence ID" value="NZ_CAAAIX010000008.1"/>
</dbReference>
<evidence type="ECO:0000313" key="5">
    <source>
        <dbReference type="Proteomes" id="UP000254374"/>
    </source>
</evidence>